<keyword evidence="2" id="KW-1185">Reference proteome</keyword>
<sequence length="71" mass="7994">MERSCPPCQRMTAKAAPHPDLISLSKMENSQLFKCRCCNSYLHLDLNGWEILSAGNYPPQTQDDSHSLRSA</sequence>
<gene>
    <name evidence="1" type="ORF">GCM10011348_00550</name>
</gene>
<accession>A0A917Z5C0</accession>
<proteinExistence type="predicted"/>
<dbReference type="EMBL" id="BMLT01000001">
    <property type="protein sequence ID" value="GGO75534.1"/>
    <property type="molecule type" value="Genomic_DNA"/>
</dbReference>
<name>A0A917Z5C0_9GAMM</name>
<dbReference type="AlphaFoldDB" id="A0A917Z5C0"/>
<protein>
    <submittedName>
        <fullName evidence="1">Uncharacterized protein</fullName>
    </submittedName>
</protein>
<comment type="caution">
    <text evidence="1">The sequence shown here is derived from an EMBL/GenBank/DDBJ whole genome shotgun (WGS) entry which is preliminary data.</text>
</comment>
<evidence type="ECO:0000313" key="1">
    <source>
        <dbReference type="EMBL" id="GGO75534.1"/>
    </source>
</evidence>
<organism evidence="1 2">
    <name type="scientific">Marinobacterium nitratireducens</name>
    <dbReference type="NCBI Taxonomy" id="518897"/>
    <lineage>
        <taxon>Bacteria</taxon>
        <taxon>Pseudomonadati</taxon>
        <taxon>Pseudomonadota</taxon>
        <taxon>Gammaproteobacteria</taxon>
        <taxon>Oceanospirillales</taxon>
        <taxon>Oceanospirillaceae</taxon>
        <taxon>Marinobacterium</taxon>
    </lineage>
</organism>
<evidence type="ECO:0000313" key="2">
    <source>
        <dbReference type="Proteomes" id="UP000599578"/>
    </source>
</evidence>
<dbReference type="Proteomes" id="UP000599578">
    <property type="component" value="Unassembled WGS sequence"/>
</dbReference>
<reference evidence="1 2" key="1">
    <citation type="journal article" date="2014" name="Int. J. Syst. Evol. Microbiol.">
        <title>Complete genome sequence of Corynebacterium casei LMG S-19264T (=DSM 44701T), isolated from a smear-ripened cheese.</title>
        <authorList>
            <consortium name="US DOE Joint Genome Institute (JGI-PGF)"/>
            <person name="Walter F."/>
            <person name="Albersmeier A."/>
            <person name="Kalinowski J."/>
            <person name="Ruckert C."/>
        </authorList>
    </citation>
    <scope>NUCLEOTIDE SEQUENCE [LARGE SCALE GENOMIC DNA]</scope>
    <source>
        <strain evidence="1 2">CGMCC 1.7286</strain>
    </source>
</reference>